<organism evidence="6 7">
    <name type="scientific">Nocardioides renjunii</name>
    <dbReference type="NCBI Taxonomy" id="3095075"/>
    <lineage>
        <taxon>Bacteria</taxon>
        <taxon>Bacillati</taxon>
        <taxon>Actinomycetota</taxon>
        <taxon>Actinomycetes</taxon>
        <taxon>Propionibacteriales</taxon>
        <taxon>Nocardioidaceae</taxon>
        <taxon>Nocardioides</taxon>
    </lineage>
</organism>
<dbReference type="Proteomes" id="UP001291999">
    <property type="component" value="Unassembled WGS sequence"/>
</dbReference>
<keyword evidence="3" id="KW-0804">Transcription</keyword>
<dbReference type="RefSeq" id="WP_322423934.1">
    <property type="nucleotide sequence ID" value="NZ_JAXQPW010000002.1"/>
</dbReference>
<dbReference type="SUPFAM" id="SSF46689">
    <property type="entry name" value="Homeodomain-like"/>
    <property type="match status" value="1"/>
</dbReference>
<dbReference type="EMBL" id="JAXQPW010000002">
    <property type="protein sequence ID" value="MDZ5661694.1"/>
    <property type="molecule type" value="Genomic_DNA"/>
</dbReference>
<dbReference type="PROSITE" id="PS50977">
    <property type="entry name" value="HTH_TETR_2"/>
    <property type="match status" value="1"/>
</dbReference>
<gene>
    <name evidence="6" type="ORF">SFC79_07970</name>
</gene>
<evidence type="ECO:0000256" key="1">
    <source>
        <dbReference type="ARBA" id="ARBA00023015"/>
    </source>
</evidence>
<dbReference type="Gene3D" id="1.10.357.10">
    <property type="entry name" value="Tetracycline Repressor, domain 2"/>
    <property type="match status" value="1"/>
</dbReference>
<keyword evidence="7" id="KW-1185">Reference proteome</keyword>
<dbReference type="SUPFAM" id="SSF48498">
    <property type="entry name" value="Tetracyclin repressor-like, C-terminal domain"/>
    <property type="match status" value="1"/>
</dbReference>
<proteinExistence type="predicted"/>
<dbReference type="Gene3D" id="1.10.10.60">
    <property type="entry name" value="Homeodomain-like"/>
    <property type="match status" value="1"/>
</dbReference>
<feature type="DNA-binding region" description="H-T-H motif" evidence="4">
    <location>
        <begin position="54"/>
        <end position="73"/>
    </location>
</feature>
<evidence type="ECO:0000313" key="7">
    <source>
        <dbReference type="Proteomes" id="UP001291999"/>
    </source>
</evidence>
<dbReference type="InterPro" id="IPR036271">
    <property type="entry name" value="Tet_transcr_reg_TetR-rel_C_sf"/>
</dbReference>
<dbReference type="InterPro" id="IPR001647">
    <property type="entry name" value="HTH_TetR"/>
</dbReference>
<evidence type="ECO:0000256" key="3">
    <source>
        <dbReference type="ARBA" id="ARBA00023163"/>
    </source>
</evidence>
<keyword evidence="1" id="KW-0805">Transcription regulation</keyword>
<reference evidence="6 7" key="1">
    <citation type="submission" date="2023-11" db="EMBL/GenBank/DDBJ databases">
        <title>Novel species in genus Nocardioides.</title>
        <authorList>
            <person name="Zhou H."/>
        </authorList>
    </citation>
    <scope>NUCLEOTIDE SEQUENCE [LARGE SCALE GENOMIC DNA]</scope>
    <source>
        <strain evidence="6 7">S-58</strain>
    </source>
</reference>
<dbReference type="Pfam" id="PF02909">
    <property type="entry name" value="TetR_C_1"/>
    <property type="match status" value="1"/>
</dbReference>
<sequence>MTDPTADRALPLLWRGSGAEGAAPRRGPRPKVSIDDVVDAGIEVADAQGLDTLSMRGLAQRLGIGAMTVYTYVPGRDELIVLMTDQVLGRTERPAHPDDTRRRLEAVAEAAYAEYSAHPWLLEVAGLRAWLGPHAADRYEWQLTAVEGLGLDDLEMDRTVALLDGCASSAVRARQEVRLAERSSGLTELQWWEANYELLGELMAGRSYPLAGRVGTAAGEAYQAASDPEGQFRFSLDRIVDGLLVLLDR</sequence>
<dbReference type="PANTHER" id="PTHR30055:SF151">
    <property type="entry name" value="TRANSCRIPTIONAL REGULATORY PROTEIN"/>
    <property type="match status" value="1"/>
</dbReference>
<evidence type="ECO:0000313" key="6">
    <source>
        <dbReference type="EMBL" id="MDZ5661694.1"/>
    </source>
</evidence>
<evidence type="ECO:0000259" key="5">
    <source>
        <dbReference type="PROSITE" id="PS50977"/>
    </source>
</evidence>
<dbReference type="InterPro" id="IPR009057">
    <property type="entry name" value="Homeodomain-like_sf"/>
</dbReference>
<protein>
    <submittedName>
        <fullName evidence="6">TetR/AcrR family transcriptional regulator C-terminal domain-containing protein</fullName>
    </submittedName>
</protein>
<evidence type="ECO:0000256" key="2">
    <source>
        <dbReference type="ARBA" id="ARBA00023125"/>
    </source>
</evidence>
<dbReference type="InterPro" id="IPR050109">
    <property type="entry name" value="HTH-type_TetR-like_transc_reg"/>
</dbReference>
<comment type="caution">
    <text evidence="6">The sequence shown here is derived from an EMBL/GenBank/DDBJ whole genome shotgun (WGS) entry which is preliminary data.</text>
</comment>
<dbReference type="PANTHER" id="PTHR30055">
    <property type="entry name" value="HTH-TYPE TRANSCRIPTIONAL REGULATOR RUTR"/>
    <property type="match status" value="1"/>
</dbReference>
<keyword evidence="2 4" id="KW-0238">DNA-binding</keyword>
<name>A0ABU5K9Q0_9ACTN</name>
<evidence type="ECO:0000256" key="4">
    <source>
        <dbReference type="PROSITE-ProRule" id="PRU00335"/>
    </source>
</evidence>
<feature type="domain" description="HTH tetR-type" evidence="5">
    <location>
        <begin position="31"/>
        <end position="91"/>
    </location>
</feature>
<dbReference type="InterPro" id="IPR004111">
    <property type="entry name" value="Repressor_TetR_C"/>
</dbReference>
<accession>A0ABU5K9Q0</accession>